<protein>
    <submittedName>
        <fullName evidence="1">Uncharacterized protein</fullName>
    </submittedName>
</protein>
<sequence>MTIWCIMGKHKEWRKIVKRERRRRIRTQRAKERDFNFSYTDEDQDLLKEQEALELHRIEEIEKQNNIENEKWLQAEVIAMEQWKKIQ</sequence>
<feature type="non-terminal residue" evidence="1">
    <location>
        <position position="87"/>
    </location>
</feature>
<accession>S4PG98</accession>
<evidence type="ECO:0000313" key="1">
    <source>
        <dbReference type="EMBL" id="JAA91736.1"/>
    </source>
</evidence>
<organism evidence="1">
    <name type="scientific">Pararge aegeria</name>
    <name type="common">speckled wood butterfly</name>
    <dbReference type="NCBI Taxonomy" id="116150"/>
    <lineage>
        <taxon>Eukaryota</taxon>
        <taxon>Metazoa</taxon>
        <taxon>Ecdysozoa</taxon>
        <taxon>Arthropoda</taxon>
        <taxon>Hexapoda</taxon>
        <taxon>Insecta</taxon>
        <taxon>Pterygota</taxon>
        <taxon>Neoptera</taxon>
        <taxon>Endopterygota</taxon>
        <taxon>Lepidoptera</taxon>
        <taxon>Glossata</taxon>
        <taxon>Ditrysia</taxon>
        <taxon>Papilionoidea</taxon>
        <taxon>Nymphalidae</taxon>
        <taxon>Satyrinae</taxon>
        <taxon>Satyrini</taxon>
        <taxon>Parargina</taxon>
        <taxon>Pararge</taxon>
    </lineage>
</organism>
<name>S4PG98_9NEOP</name>
<dbReference type="EMBL" id="GAIX01000824">
    <property type="protein sequence ID" value="JAA91736.1"/>
    <property type="molecule type" value="Transcribed_RNA"/>
</dbReference>
<proteinExistence type="predicted"/>
<reference evidence="1" key="2">
    <citation type="submission" date="2013-05" db="EMBL/GenBank/DDBJ databases">
        <authorList>
            <person name="Carter J.-M."/>
            <person name="Baker S.C."/>
            <person name="Pink R."/>
            <person name="Carter D.R.F."/>
            <person name="Collins A."/>
            <person name="Tomlin J."/>
            <person name="Gibbs M."/>
            <person name="Breuker C.J."/>
        </authorList>
    </citation>
    <scope>NUCLEOTIDE SEQUENCE</scope>
    <source>
        <tissue evidence="1">Ovary</tissue>
    </source>
</reference>
<dbReference type="AlphaFoldDB" id="S4PG98"/>
<reference evidence="1" key="1">
    <citation type="journal article" date="2013" name="BMC Genomics">
        <title>Unscrambling butterfly oogenesis.</title>
        <authorList>
            <person name="Carter J.M."/>
            <person name="Baker S.C."/>
            <person name="Pink R."/>
            <person name="Carter D.R."/>
            <person name="Collins A."/>
            <person name="Tomlin J."/>
            <person name="Gibbs M."/>
            <person name="Breuker C.J."/>
        </authorList>
    </citation>
    <scope>NUCLEOTIDE SEQUENCE</scope>
    <source>
        <tissue evidence="1">Ovary</tissue>
    </source>
</reference>